<dbReference type="InterPro" id="IPR018389">
    <property type="entry name" value="DctP_fam"/>
</dbReference>
<organism evidence="3 4">
    <name type="scientific">Effrenium voratum</name>
    <dbReference type="NCBI Taxonomy" id="2562239"/>
    <lineage>
        <taxon>Eukaryota</taxon>
        <taxon>Sar</taxon>
        <taxon>Alveolata</taxon>
        <taxon>Dinophyceae</taxon>
        <taxon>Suessiales</taxon>
        <taxon>Symbiodiniaceae</taxon>
        <taxon>Effrenium</taxon>
    </lineage>
</organism>
<feature type="chain" id="PRO_5041202363" evidence="2">
    <location>
        <begin position="21"/>
        <end position="340"/>
    </location>
</feature>
<keyword evidence="4" id="KW-1185">Reference proteome</keyword>
<dbReference type="Pfam" id="PF03480">
    <property type="entry name" value="DctP"/>
    <property type="match status" value="1"/>
</dbReference>
<evidence type="ECO:0000256" key="2">
    <source>
        <dbReference type="SAM" id="SignalP"/>
    </source>
</evidence>
<dbReference type="Proteomes" id="UP001178507">
    <property type="component" value="Unassembled WGS sequence"/>
</dbReference>
<dbReference type="CDD" id="cd13604">
    <property type="entry name" value="PBP2_TRAP_ketoacid_lactate_like"/>
    <property type="match status" value="1"/>
</dbReference>
<sequence length="340" mass="36101">MKLKSLVTALALSAAIPASATELNMQNAFPAGLPIVGTGADRFADLVETLTGGELSVTVHGPGALSPLPEILENVGSGAIEAGWAYAGFWEGKAPAAGLFGSIPFGPDAMKYLAWTMEGGGLEIWREVYEPFNVVPFPCGAIIAEAGGWYTKEINTAEDFAGVNFRIGGLGGRILGKLGANPVLLPVGEVTTALQTGRLDGVEISAPWVDRNLGFNTVANNYYFPGWHQPAGFTELIINKDVWDAMSTQEQAAVETACAEINIWAIGIASAAQADALAFLRGEGVNVQRFPDEVLAALRDATEEVFTEQSAADPMFKRALESYQAFSDKYDEYQSLSALD</sequence>
<proteinExistence type="predicted"/>
<dbReference type="EMBL" id="CAUJNA010002223">
    <property type="protein sequence ID" value="CAJ1391794.1"/>
    <property type="molecule type" value="Genomic_DNA"/>
</dbReference>
<gene>
    <name evidence="3" type="ORF">EVOR1521_LOCUS17058</name>
</gene>
<evidence type="ECO:0000313" key="4">
    <source>
        <dbReference type="Proteomes" id="UP001178507"/>
    </source>
</evidence>
<dbReference type="GO" id="GO:0055085">
    <property type="term" value="P:transmembrane transport"/>
    <property type="evidence" value="ECO:0007669"/>
    <property type="project" value="InterPro"/>
</dbReference>
<name>A0AA36MYW2_9DINO</name>
<evidence type="ECO:0000256" key="1">
    <source>
        <dbReference type="ARBA" id="ARBA00022729"/>
    </source>
</evidence>
<comment type="caution">
    <text evidence="3">The sequence shown here is derived from an EMBL/GenBank/DDBJ whole genome shotgun (WGS) entry which is preliminary data.</text>
</comment>
<feature type="signal peptide" evidence="2">
    <location>
        <begin position="1"/>
        <end position="20"/>
    </location>
</feature>
<reference evidence="3" key="1">
    <citation type="submission" date="2023-08" db="EMBL/GenBank/DDBJ databases">
        <authorList>
            <person name="Chen Y."/>
            <person name="Shah S."/>
            <person name="Dougan E. K."/>
            <person name="Thang M."/>
            <person name="Chan C."/>
        </authorList>
    </citation>
    <scope>NUCLEOTIDE SEQUENCE</scope>
</reference>
<dbReference type="GO" id="GO:0031317">
    <property type="term" value="C:tripartite ATP-independent periplasmic transporter complex"/>
    <property type="evidence" value="ECO:0007669"/>
    <property type="project" value="InterPro"/>
</dbReference>
<dbReference type="PANTHER" id="PTHR33376:SF5">
    <property type="entry name" value="EXTRACYTOPLASMIC SOLUTE RECEPTOR PROTEIN"/>
    <property type="match status" value="1"/>
</dbReference>
<dbReference type="PANTHER" id="PTHR33376">
    <property type="match status" value="1"/>
</dbReference>
<dbReference type="Gene3D" id="3.40.190.10">
    <property type="entry name" value="Periplasmic binding protein-like II"/>
    <property type="match status" value="1"/>
</dbReference>
<dbReference type="PIRSF" id="PIRSF039026">
    <property type="entry name" value="SiaP"/>
    <property type="match status" value="1"/>
</dbReference>
<dbReference type="InterPro" id="IPR026289">
    <property type="entry name" value="SBP_TakP-like"/>
</dbReference>
<dbReference type="InterPro" id="IPR038404">
    <property type="entry name" value="TRAP_DctP_sf"/>
</dbReference>
<evidence type="ECO:0000313" key="3">
    <source>
        <dbReference type="EMBL" id="CAJ1391794.1"/>
    </source>
</evidence>
<dbReference type="AlphaFoldDB" id="A0AA36MYW2"/>
<accession>A0AA36MYW2</accession>
<keyword evidence="1 2" id="KW-0732">Signal</keyword>
<dbReference type="Gene3D" id="3.40.190.170">
    <property type="entry name" value="Bacterial extracellular solute-binding protein, family 7"/>
    <property type="match status" value="1"/>
</dbReference>
<protein>
    <submittedName>
        <fullName evidence="3">Uncharacterized protein</fullName>
    </submittedName>
</protein>